<reference evidence="3" key="1">
    <citation type="journal article" date="2013" name="Genome Announc.">
        <title>First genome sequence of a syntrophic acetate-oxidizing bacterium, Tepidanaerobacter acetatoxydans strain Re1.</title>
        <authorList>
            <person name="Manzoor S."/>
            <person name="Bongcam-Rudloff E."/>
            <person name="Schnurer A."/>
            <person name="Muller B."/>
        </authorList>
    </citation>
    <scope>NUCLEOTIDE SEQUENCE [LARGE SCALE GENOMIC DNA]</scope>
    <source>
        <strain evidence="3">Re1</strain>
    </source>
</reference>
<keyword evidence="1" id="KW-0472">Membrane</keyword>
<feature type="transmembrane region" description="Helical" evidence="1">
    <location>
        <begin position="179"/>
        <end position="201"/>
    </location>
</feature>
<feature type="transmembrane region" description="Helical" evidence="1">
    <location>
        <begin position="88"/>
        <end position="110"/>
    </location>
</feature>
<evidence type="ECO:0000313" key="2">
    <source>
        <dbReference type="EMBL" id="CCP25714.1"/>
    </source>
</evidence>
<evidence type="ECO:0000256" key="1">
    <source>
        <dbReference type="SAM" id="Phobius"/>
    </source>
</evidence>
<evidence type="ECO:0000313" key="3">
    <source>
        <dbReference type="Proteomes" id="UP000010802"/>
    </source>
</evidence>
<keyword evidence="1" id="KW-0812">Transmembrane</keyword>
<sequence length="272" mass="31231">MESYCVIYILGNLFMAYVLYKYMHIFYSDRKVNQSIEFMAYIGYFLVITATHIFLQIPLIVMVANLLLLFLLTLMYDGNLKKSILTVAVIYFTLMIVETLFAFLTSYLKLNLMKPFPYESEFGIIVIRIASLALVLLVQGFKNVKYEVPMPNVYWLSLLAVPSGTVVLLFSILSSSSVSHTMLLICMGSALAINILTFFLYDEISSLLVNQMEQRLAQEQSRFYEHQVQIMKKSLESIRMLRHDLKNKLSPLYGLAQAGQSEELLKQLSELT</sequence>
<gene>
    <name evidence="2" type="ordered locus">TEPIRE1_0992</name>
</gene>
<keyword evidence="3" id="KW-1185">Reference proteome</keyword>
<dbReference type="AlphaFoldDB" id="L0RZT2"/>
<protein>
    <submittedName>
        <fullName evidence="2">Uncharacterized protein</fullName>
    </submittedName>
</protein>
<feature type="transmembrane region" description="Helical" evidence="1">
    <location>
        <begin position="153"/>
        <end position="173"/>
    </location>
</feature>
<name>L0RZT2_TEPAE</name>
<dbReference type="OrthoDB" id="9816523at2"/>
<organism evidence="2 3">
    <name type="scientific">Tepidanaerobacter acetatoxydans (strain DSM 21804 / JCM 16047 / Re1)</name>
    <dbReference type="NCBI Taxonomy" id="1209989"/>
    <lineage>
        <taxon>Bacteria</taxon>
        <taxon>Bacillati</taxon>
        <taxon>Bacillota</taxon>
        <taxon>Clostridia</taxon>
        <taxon>Thermosediminibacterales</taxon>
        <taxon>Tepidanaerobacteraceae</taxon>
        <taxon>Tepidanaerobacter</taxon>
    </lineage>
</organism>
<dbReference type="Proteomes" id="UP000010802">
    <property type="component" value="Chromosome"/>
</dbReference>
<dbReference type="HOGENOM" id="CLU_1022810_0_0_9"/>
<feature type="transmembrane region" description="Helical" evidence="1">
    <location>
        <begin position="6"/>
        <end position="23"/>
    </location>
</feature>
<dbReference type="PATRIC" id="fig|1209989.3.peg.1096"/>
<dbReference type="eggNOG" id="COG3290">
    <property type="taxonomic scope" value="Bacteria"/>
</dbReference>
<feature type="transmembrane region" description="Helical" evidence="1">
    <location>
        <begin position="122"/>
        <end position="141"/>
    </location>
</feature>
<dbReference type="EMBL" id="HF563609">
    <property type="protein sequence ID" value="CCP25714.1"/>
    <property type="molecule type" value="Genomic_DNA"/>
</dbReference>
<keyword evidence="1" id="KW-1133">Transmembrane helix</keyword>
<feature type="transmembrane region" description="Helical" evidence="1">
    <location>
        <begin position="35"/>
        <end position="53"/>
    </location>
</feature>
<dbReference type="KEGG" id="tae:TepiRe1_0992"/>
<dbReference type="RefSeq" id="WP_015295148.1">
    <property type="nucleotide sequence ID" value="NC_015519.1"/>
</dbReference>
<accession>L0RZT2</accession>
<proteinExistence type="predicted"/>